<comment type="caution">
    <text evidence="7">The sequence shown here is derived from an EMBL/GenBank/DDBJ whole genome shotgun (WGS) entry which is preliminary data.</text>
</comment>
<evidence type="ECO:0000259" key="6">
    <source>
        <dbReference type="SMART" id="SM00576"/>
    </source>
</evidence>
<reference evidence="7 8" key="1">
    <citation type="submission" date="2020-08" db="EMBL/GenBank/DDBJ databases">
        <title>Plant Genome Project.</title>
        <authorList>
            <person name="Zhang R.-G."/>
        </authorList>
    </citation>
    <scope>NUCLEOTIDE SEQUENCE [LARGE SCALE GENOMIC DNA]</scope>
    <source>
        <tissue evidence="7">Rhizome</tissue>
    </source>
</reference>
<evidence type="ECO:0000313" key="8">
    <source>
        <dbReference type="Proteomes" id="UP000734854"/>
    </source>
</evidence>
<comment type="subcellular location">
    <subcellularLocation>
        <location evidence="1">Nucleus</location>
    </subcellularLocation>
</comment>
<name>A0A8J5G4I3_ZINOF</name>
<dbReference type="AlphaFoldDB" id="A0A8J5G4I3"/>
<evidence type="ECO:0000313" key="7">
    <source>
        <dbReference type="EMBL" id="KAG6497939.1"/>
    </source>
</evidence>
<feature type="domain" description="Bromodomain associated" evidence="6">
    <location>
        <begin position="25"/>
        <end position="101"/>
    </location>
</feature>
<evidence type="ECO:0000256" key="4">
    <source>
        <dbReference type="ARBA" id="ARBA00023242"/>
    </source>
</evidence>
<dbReference type="OrthoDB" id="436852at2759"/>
<feature type="region of interest" description="Disordered" evidence="5">
    <location>
        <begin position="1"/>
        <end position="24"/>
    </location>
</feature>
<sequence length="233" mass="25076">MATPRRRKFKAEERPQPSPTAPSLSAFDADVSKVAVAQICLSAGYSAAEPSALRALSDISARYLQALGFAAASVAAAHRRTESNLLDLVRAIEDLSAATGFPGGSDPAGQPLRSGALRELKEFVGSVEEIPFSKPIPLEGQGKAHRETWRSFAAAGREPPFRHVPRWLPCFPEEPVDGGKKETEIEIAIRPSMEEEEGKTAVELPAEREKVRFRLGVGKGSSALCDGKDLMRG</sequence>
<gene>
    <name evidence="7" type="ORF">ZIOFF_045845</name>
</gene>
<dbReference type="PANTHER" id="PTHR46338:SF21">
    <property type="entry name" value="OS02G0699900 PROTEIN"/>
    <property type="match status" value="1"/>
</dbReference>
<keyword evidence="2" id="KW-0805">Transcription regulation</keyword>
<keyword evidence="3" id="KW-0804">Transcription</keyword>
<dbReference type="Proteomes" id="UP000734854">
    <property type="component" value="Unassembled WGS sequence"/>
</dbReference>
<evidence type="ECO:0000256" key="3">
    <source>
        <dbReference type="ARBA" id="ARBA00023163"/>
    </source>
</evidence>
<dbReference type="InterPro" id="IPR006565">
    <property type="entry name" value="BTP"/>
</dbReference>
<evidence type="ECO:0000256" key="1">
    <source>
        <dbReference type="ARBA" id="ARBA00004123"/>
    </source>
</evidence>
<proteinExistence type="predicted"/>
<evidence type="ECO:0000256" key="2">
    <source>
        <dbReference type="ARBA" id="ARBA00023015"/>
    </source>
</evidence>
<evidence type="ECO:0000256" key="5">
    <source>
        <dbReference type="SAM" id="MobiDB-lite"/>
    </source>
</evidence>
<protein>
    <recommendedName>
        <fullName evidence="6">Bromodomain associated domain-containing protein</fullName>
    </recommendedName>
</protein>
<keyword evidence="8" id="KW-1185">Reference proteome</keyword>
<dbReference type="EMBL" id="JACMSC010000012">
    <property type="protein sequence ID" value="KAG6497939.1"/>
    <property type="molecule type" value="Genomic_DNA"/>
</dbReference>
<accession>A0A8J5G4I3</accession>
<dbReference type="Pfam" id="PF07524">
    <property type="entry name" value="Bromo_TP"/>
    <property type="match status" value="1"/>
</dbReference>
<dbReference type="PANTHER" id="PTHR46338">
    <property type="entry name" value="TRANSCRIPTION INITIATION FACTOR TFIID SUBUNIT 8"/>
    <property type="match status" value="1"/>
</dbReference>
<dbReference type="InterPro" id="IPR037818">
    <property type="entry name" value="TAF8"/>
</dbReference>
<keyword evidence="4" id="KW-0539">Nucleus</keyword>
<dbReference type="GO" id="GO:0005669">
    <property type="term" value="C:transcription factor TFIID complex"/>
    <property type="evidence" value="ECO:0007669"/>
    <property type="project" value="InterPro"/>
</dbReference>
<dbReference type="SMART" id="SM00576">
    <property type="entry name" value="BTP"/>
    <property type="match status" value="1"/>
</dbReference>
<organism evidence="7 8">
    <name type="scientific">Zingiber officinale</name>
    <name type="common">Ginger</name>
    <name type="synonym">Amomum zingiber</name>
    <dbReference type="NCBI Taxonomy" id="94328"/>
    <lineage>
        <taxon>Eukaryota</taxon>
        <taxon>Viridiplantae</taxon>
        <taxon>Streptophyta</taxon>
        <taxon>Embryophyta</taxon>
        <taxon>Tracheophyta</taxon>
        <taxon>Spermatophyta</taxon>
        <taxon>Magnoliopsida</taxon>
        <taxon>Liliopsida</taxon>
        <taxon>Zingiberales</taxon>
        <taxon>Zingiberaceae</taxon>
        <taxon>Zingiber</taxon>
    </lineage>
</organism>